<dbReference type="PANTHER" id="PTHR11740">
    <property type="entry name" value="CASEIN KINASE II SUBUNIT BETA"/>
    <property type="match status" value="1"/>
</dbReference>
<dbReference type="GO" id="GO:0019887">
    <property type="term" value="F:protein kinase regulator activity"/>
    <property type="evidence" value="ECO:0007669"/>
    <property type="project" value="InterPro"/>
</dbReference>
<dbReference type="Gene3D" id="2.20.25.20">
    <property type="match status" value="1"/>
</dbReference>
<evidence type="ECO:0000256" key="2">
    <source>
        <dbReference type="RuleBase" id="RU361268"/>
    </source>
</evidence>
<dbReference type="Gene3D" id="1.10.1820.10">
    <property type="entry name" value="protein kinase ck2 holoenzyme, chain C, domain 1"/>
    <property type="match status" value="1"/>
</dbReference>
<dbReference type="SUPFAM" id="SSF57798">
    <property type="entry name" value="Casein kinase II beta subunit"/>
    <property type="match status" value="1"/>
</dbReference>
<dbReference type="InterPro" id="IPR035991">
    <property type="entry name" value="Casein_kinase_II_beta-like"/>
</dbReference>
<dbReference type="EMBL" id="NMUH01001410">
    <property type="protein sequence ID" value="MQL92080.1"/>
    <property type="molecule type" value="Genomic_DNA"/>
</dbReference>
<comment type="function">
    <text evidence="2">Plays a complex role in regulating the basal catalytic activity of the alpha subunit.</text>
</comment>
<dbReference type="SMART" id="SM01085">
    <property type="entry name" value="CK_II_beta"/>
    <property type="match status" value="1"/>
</dbReference>
<dbReference type="InterPro" id="IPR000704">
    <property type="entry name" value="Casein_kinase_II_reg-sub"/>
</dbReference>
<dbReference type="PRINTS" id="PR00472">
    <property type="entry name" value="CASNKINASEII"/>
</dbReference>
<gene>
    <name evidence="4" type="ORF">Taro_024700</name>
</gene>
<protein>
    <recommendedName>
        <fullName evidence="2">Casein kinase II subunit beta</fullName>
        <shortName evidence="2">CK II beta</shortName>
    </recommendedName>
</protein>
<reference evidence="4" key="1">
    <citation type="submission" date="2017-07" db="EMBL/GenBank/DDBJ databases">
        <title>Taro Niue Genome Assembly and Annotation.</title>
        <authorList>
            <person name="Atibalentja N."/>
            <person name="Keating K."/>
            <person name="Fields C.J."/>
        </authorList>
    </citation>
    <scope>NUCLEOTIDE SEQUENCE</scope>
    <source>
        <strain evidence="4">Niue_2</strain>
        <tissue evidence="4">Leaf</tissue>
    </source>
</reference>
<dbReference type="OrthoDB" id="3971593at2759"/>
<name>A0A843VEE2_COLES</name>
<evidence type="ECO:0000313" key="5">
    <source>
        <dbReference type="Proteomes" id="UP000652761"/>
    </source>
</evidence>
<organism evidence="4 5">
    <name type="scientific">Colocasia esculenta</name>
    <name type="common">Wild taro</name>
    <name type="synonym">Arum esculentum</name>
    <dbReference type="NCBI Taxonomy" id="4460"/>
    <lineage>
        <taxon>Eukaryota</taxon>
        <taxon>Viridiplantae</taxon>
        <taxon>Streptophyta</taxon>
        <taxon>Embryophyta</taxon>
        <taxon>Tracheophyta</taxon>
        <taxon>Spermatophyta</taxon>
        <taxon>Magnoliopsida</taxon>
        <taxon>Liliopsida</taxon>
        <taxon>Araceae</taxon>
        <taxon>Aroideae</taxon>
        <taxon>Colocasieae</taxon>
        <taxon>Colocasia</taxon>
    </lineage>
</organism>
<dbReference type="GO" id="GO:0005737">
    <property type="term" value="C:cytoplasm"/>
    <property type="evidence" value="ECO:0007669"/>
    <property type="project" value="TreeGrafter"/>
</dbReference>
<evidence type="ECO:0000256" key="3">
    <source>
        <dbReference type="SAM" id="SignalP"/>
    </source>
</evidence>
<feature type="chain" id="PRO_5032347471" description="Casein kinase II subunit beta" evidence="3">
    <location>
        <begin position="19"/>
        <end position="205"/>
    </location>
</feature>
<dbReference type="PROSITE" id="PS01101">
    <property type="entry name" value="CK2_BETA"/>
    <property type="match status" value="1"/>
</dbReference>
<evidence type="ECO:0000313" key="4">
    <source>
        <dbReference type="EMBL" id="MQL92080.1"/>
    </source>
</evidence>
<keyword evidence="5" id="KW-1185">Reference proteome</keyword>
<dbReference type="InterPro" id="IPR016149">
    <property type="entry name" value="Casein_kin_II_reg-sub_N"/>
</dbReference>
<dbReference type="PANTHER" id="PTHR11740:SF36">
    <property type="entry name" value="CASEIN KINASE II SUBUNIT BETA"/>
    <property type="match status" value="1"/>
</dbReference>
<feature type="signal peptide" evidence="3">
    <location>
        <begin position="1"/>
        <end position="18"/>
    </location>
</feature>
<dbReference type="FunFam" id="2.20.25.20:FF:000001">
    <property type="entry name" value="Casein kinase II subunit beta"/>
    <property type="match status" value="1"/>
</dbReference>
<comment type="subunit">
    <text evidence="2">Tetramer of two alpha and two beta subunits.</text>
</comment>
<keyword evidence="3" id="KW-0732">Signal</keyword>
<sequence>MSAFIFLSLIMHSCRLVGRPESVGEIDDEEHLEVESAAELLYGLIHARYILTSKGLNAMHEKYKKADFGRCPRVFCAGQPCLPVGLSDIPRNGSVKLFCPKCEDLYFPTGKYQTSILLFGHFFRSCQAAWKDNISHGWLLHWYHIPSSILDDLSLCKASEAGPKLCSQGVWVQAAQGFQLTLPMHSSPCLALAGFIDRRSCFVHD</sequence>
<evidence type="ECO:0000256" key="1">
    <source>
        <dbReference type="ARBA" id="ARBA00006941"/>
    </source>
</evidence>
<dbReference type="Proteomes" id="UP000652761">
    <property type="component" value="Unassembled WGS sequence"/>
</dbReference>
<comment type="caution">
    <text evidence="4">The sequence shown here is derived from an EMBL/GenBank/DDBJ whole genome shotgun (WGS) entry which is preliminary data.</text>
</comment>
<accession>A0A843VEE2</accession>
<proteinExistence type="inferred from homology"/>
<dbReference type="AlphaFoldDB" id="A0A843VEE2"/>
<dbReference type="Pfam" id="PF01214">
    <property type="entry name" value="CK_II_beta"/>
    <property type="match status" value="1"/>
</dbReference>
<comment type="similarity">
    <text evidence="1 2">Belongs to the casein kinase 2 subunit beta family.</text>
</comment>
<dbReference type="GO" id="GO:0005956">
    <property type="term" value="C:protein kinase CK2 complex"/>
    <property type="evidence" value="ECO:0007669"/>
    <property type="project" value="UniProtKB-UniRule"/>
</dbReference>